<sequence>MNCTTTPATTTHSTMASSVPRLDTAGIAALLGCTRQHVTSRVTKRVDFPRPYINVSRRIRYWRTSDVRAWMQKGGI</sequence>
<proteinExistence type="predicted"/>
<accession>A0AA42L872</accession>
<dbReference type="AlphaFoldDB" id="A0AA42L872"/>
<evidence type="ECO:0008006" key="3">
    <source>
        <dbReference type="Google" id="ProtNLM"/>
    </source>
</evidence>
<evidence type="ECO:0000313" key="2">
    <source>
        <dbReference type="Proteomes" id="UP001158297"/>
    </source>
</evidence>
<dbReference type="RefSeq" id="WP_279860373.1">
    <property type="nucleotide sequence ID" value="NZ_JAODZU010000018.1"/>
</dbReference>
<reference evidence="1" key="1">
    <citation type="submission" date="2022-09" db="EMBL/GenBank/DDBJ databases">
        <title>Intensive care unit water sources are persistently colonized with multi-drug resistant bacteria and are the site of extensive horizontal gene transfer of antibiotic resistance genes.</title>
        <authorList>
            <person name="Diorio-Toth L."/>
        </authorList>
    </citation>
    <scope>NUCLEOTIDE SEQUENCE</scope>
    <source>
        <strain evidence="1">GD04130</strain>
    </source>
</reference>
<dbReference type="EMBL" id="JAODZU010000018">
    <property type="protein sequence ID" value="MDH0364216.1"/>
    <property type="molecule type" value="Genomic_DNA"/>
</dbReference>
<organism evidence="1 2">
    <name type="scientific">Comamonas aquatica</name>
    <dbReference type="NCBI Taxonomy" id="225991"/>
    <lineage>
        <taxon>Bacteria</taxon>
        <taxon>Pseudomonadati</taxon>
        <taxon>Pseudomonadota</taxon>
        <taxon>Betaproteobacteria</taxon>
        <taxon>Burkholderiales</taxon>
        <taxon>Comamonadaceae</taxon>
        <taxon>Comamonas</taxon>
    </lineage>
</organism>
<dbReference type="Proteomes" id="UP001158297">
    <property type="component" value="Unassembled WGS sequence"/>
</dbReference>
<comment type="caution">
    <text evidence="1">The sequence shown here is derived from an EMBL/GenBank/DDBJ whole genome shotgun (WGS) entry which is preliminary data.</text>
</comment>
<protein>
    <recommendedName>
        <fullName evidence="3">Helix-turn-helix domain-containing protein</fullName>
    </recommendedName>
</protein>
<evidence type="ECO:0000313" key="1">
    <source>
        <dbReference type="EMBL" id="MDH0364216.1"/>
    </source>
</evidence>
<gene>
    <name evidence="1" type="ORF">N7330_14330</name>
</gene>
<name>A0AA42L872_9BURK</name>